<dbReference type="AlphaFoldDB" id="L1IRV9"/>
<evidence type="ECO:0000313" key="5">
    <source>
        <dbReference type="Proteomes" id="UP000011087"/>
    </source>
</evidence>
<evidence type="ECO:0000313" key="3">
    <source>
        <dbReference type="EMBL" id="EKX38978.1"/>
    </source>
</evidence>
<feature type="compositionally biased region" description="Basic and acidic residues" evidence="2">
    <location>
        <begin position="183"/>
        <end position="201"/>
    </location>
</feature>
<dbReference type="RefSeq" id="XP_005825958.1">
    <property type="nucleotide sequence ID" value="XM_005825901.1"/>
</dbReference>
<keyword evidence="1" id="KW-0175">Coiled coil</keyword>
<accession>L1IRV9</accession>
<dbReference type="EnsemblProtists" id="EKX38978">
    <property type="protein sequence ID" value="EKX38978"/>
    <property type="gene ID" value="GUITHDRAFT_114858"/>
</dbReference>
<feature type="region of interest" description="Disordered" evidence="2">
    <location>
        <begin position="183"/>
        <end position="209"/>
    </location>
</feature>
<reference evidence="3 5" key="1">
    <citation type="journal article" date="2012" name="Nature">
        <title>Algal genomes reveal evolutionary mosaicism and the fate of nucleomorphs.</title>
        <authorList>
            <consortium name="DOE Joint Genome Institute"/>
            <person name="Curtis B.A."/>
            <person name="Tanifuji G."/>
            <person name="Burki F."/>
            <person name="Gruber A."/>
            <person name="Irimia M."/>
            <person name="Maruyama S."/>
            <person name="Arias M.C."/>
            <person name="Ball S.G."/>
            <person name="Gile G.H."/>
            <person name="Hirakawa Y."/>
            <person name="Hopkins J.F."/>
            <person name="Kuo A."/>
            <person name="Rensing S.A."/>
            <person name="Schmutz J."/>
            <person name="Symeonidi A."/>
            <person name="Elias M."/>
            <person name="Eveleigh R.J."/>
            <person name="Herman E.K."/>
            <person name="Klute M.J."/>
            <person name="Nakayama T."/>
            <person name="Obornik M."/>
            <person name="Reyes-Prieto A."/>
            <person name="Armbrust E.V."/>
            <person name="Aves S.J."/>
            <person name="Beiko R.G."/>
            <person name="Coutinho P."/>
            <person name="Dacks J.B."/>
            <person name="Durnford D.G."/>
            <person name="Fast N.M."/>
            <person name="Green B.R."/>
            <person name="Grisdale C.J."/>
            <person name="Hempel F."/>
            <person name="Henrissat B."/>
            <person name="Hoppner M.P."/>
            <person name="Ishida K."/>
            <person name="Kim E."/>
            <person name="Koreny L."/>
            <person name="Kroth P.G."/>
            <person name="Liu Y."/>
            <person name="Malik S.B."/>
            <person name="Maier U.G."/>
            <person name="McRose D."/>
            <person name="Mock T."/>
            <person name="Neilson J.A."/>
            <person name="Onodera N.T."/>
            <person name="Poole A.M."/>
            <person name="Pritham E.J."/>
            <person name="Richards T.A."/>
            <person name="Rocap G."/>
            <person name="Roy S.W."/>
            <person name="Sarai C."/>
            <person name="Schaack S."/>
            <person name="Shirato S."/>
            <person name="Slamovits C.H."/>
            <person name="Spencer D.F."/>
            <person name="Suzuki S."/>
            <person name="Worden A.Z."/>
            <person name="Zauner S."/>
            <person name="Barry K."/>
            <person name="Bell C."/>
            <person name="Bharti A.K."/>
            <person name="Crow J.A."/>
            <person name="Grimwood J."/>
            <person name="Kramer R."/>
            <person name="Lindquist E."/>
            <person name="Lucas S."/>
            <person name="Salamov A."/>
            <person name="McFadden G.I."/>
            <person name="Lane C.E."/>
            <person name="Keeling P.J."/>
            <person name="Gray M.W."/>
            <person name="Grigoriev I.V."/>
            <person name="Archibald J.M."/>
        </authorList>
    </citation>
    <scope>NUCLEOTIDE SEQUENCE</scope>
    <source>
        <strain evidence="3 5">CCMP2712</strain>
    </source>
</reference>
<evidence type="ECO:0000256" key="2">
    <source>
        <dbReference type="SAM" id="MobiDB-lite"/>
    </source>
</evidence>
<protein>
    <submittedName>
        <fullName evidence="3 4">Uncharacterized protein</fullName>
    </submittedName>
</protein>
<dbReference type="KEGG" id="gtt:GUITHDRAFT_114858"/>
<evidence type="ECO:0000313" key="4">
    <source>
        <dbReference type="EnsemblProtists" id="EKX38978"/>
    </source>
</evidence>
<dbReference type="HOGENOM" id="CLU_1117509_0_0_1"/>
<organism evidence="3">
    <name type="scientific">Guillardia theta (strain CCMP2712)</name>
    <name type="common">Cryptophyte</name>
    <dbReference type="NCBI Taxonomy" id="905079"/>
    <lineage>
        <taxon>Eukaryota</taxon>
        <taxon>Cryptophyceae</taxon>
        <taxon>Pyrenomonadales</taxon>
        <taxon>Geminigeraceae</taxon>
        <taxon>Guillardia</taxon>
    </lineage>
</organism>
<dbReference type="EMBL" id="JH993043">
    <property type="protein sequence ID" value="EKX38978.1"/>
    <property type="molecule type" value="Genomic_DNA"/>
</dbReference>
<name>L1IRV9_GUITC</name>
<proteinExistence type="predicted"/>
<sequence>MHEALDGLLQAAIFRKLAGQAHELKLIQEALILLERERQQQDIRDAKMREESLKKLIGCLSEISFQMSQSLSESDVSEKRNEEKSKLVKNKIEELRIREEVHREYEDKMKSFVEEKEKELEERMKMLKVEKDREVEEQVKNVMQENELLRTRLKIEQFQNQILQVNLTRSDQVRTAQFHELQRQGELRQRRSDDIDKHDNGDNASTALNDSEYPISLDASLSNLNSGELFSSFDIPLPVAPFPTPAKRP</sequence>
<reference evidence="5" key="2">
    <citation type="submission" date="2012-11" db="EMBL/GenBank/DDBJ databases">
        <authorList>
            <person name="Kuo A."/>
            <person name="Curtis B.A."/>
            <person name="Tanifuji G."/>
            <person name="Burki F."/>
            <person name="Gruber A."/>
            <person name="Irimia M."/>
            <person name="Maruyama S."/>
            <person name="Arias M.C."/>
            <person name="Ball S.G."/>
            <person name="Gile G.H."/>
            <person name="Hirakawa Y."/>
            <person name="Hopkins J.F."/>
            <person name="Rensing S.A."/>
            <person name="Schmutz J."/>
            <person name="Symeonidi A."/>
            <person name="Elias M."/>
            <person name="Eveleigh R.J."/>
            <person name="Herman E.K."/>
            <person name="Klute M.J."/>
            <person name="Nakayama T."/>
            <person name="Obornik M."/>
            <person name="Reyes-Prieto A."/>
            <person name="Armbrust E.V."/>
            <person name="Aves S.J."/>
            <person name="Beiko R.G."/>
            <person name="Coutinho P."/>
            <person name="Dacks J.B."/>
            <person name="Durnford D.G."/>
            <person name="Fast N.M."/>
            <person name="Green B.R."/>
            <person name="Grisdale C."/>
            <person name="Hempe F."/>
            <person name="Henrissat B."/>
            <person name="Hoppner M.P."/>
            <person name="Ishida K.-I."/>
            <person name="Kim E."/>
            <person name="Koreny L."/>
            <person name="Kroth P.G."/>
            <person name="Liu Y."/>
            <person name="Malik S.-B."/>
            <person name="Maier U.G."/>
            <person name="McRose D."/>
            <person name="Mock T."/>
            <person name="Neilson J.A."/>
            <person name="Onodera N.T."/>
            <person name="Poole A.M."/>
            <person name="Pritham E.J."/>
            <person name="Richards T.A."/>
            <person name="Rocap G."/>
            <person name="Roy S.W."/>
            <person name="Sarai C."/>
            <person name="Schaack S."/>
            <person name="Shirato S."/>
            <person name="Slamovits C.H."/>
            <person name="Spencer D.F."/>
            <person name="Suzuki S."/>
            <person name="Worden A.Z."/>
            <person name="Zauner S."/>
            <person name="Barry K."/>
            <person name="Bell C."/>
            <person name="Bharti A.K."/>
            <person name="Crow J.A."/>
            <person name="Grimwood J."/>
            <person name="Kramer R."/>
            <person name="Lindquist E."/>
            <person name="Lucas S."/>
            <person name="Salamov A."/>
            <person name="McFadden G.I."/>
            <person name="Lane C.E."/>
            <person name="Keeling P.J."/>
            <person name="Gray M.W."/>
            <person name="Grigoriev I.V."/>
            <person name="Archibald J.M."/>
        </authorList>
    </citation>
    <scope>NUCLEOTIDE SEQUENCE</scope>
    <source>
        <strain evidence="5">CCMP2712</strain>
    </source>
</reference>
<dbReference type="GeneID" id="17295710"/>
<evidence type="ECO:0000256" key="1">
    <source>
        <dbReference type="SAM" id="Coils"/>
    </source>
</evidence>
<feature type="coiled-coil region" evidence="1">
    <location>
        <begin position="102"/>
        <end position="161"/>
    </location>
</feature>
<gene>
    <name evidence="3" type="ORF">GUITHDRAFT_114858</name>
</gene>
<keyword evidence="5" id="KW-1185">Reference proteome</keyword>
<dbReference type="PaxDb" id="55529-EKX38978"/>
<reference evidence="4" key="3">
    <citation type="submission" date="2015-06" db="UniProtKB">
        <authorList>
            <consortium name="EnsemblProtists"/>
        </authorList>
    </citation>
    <scope>IDENTIFICATION</scope>
</reference>
<dbReference type="Proteomes" id="UP000011087">
    <property type="component" value="Unassembled WGS sequence"/>
</dbReference>